<dbReference type="RefSeq" id="WP_424205250.1">
    <property type="nucleotide sequence ID" value="NZ_SLXV01000005.1"/>
</dbReference>
<sequence length="111" mass="12208">MKKSLRISHHPLLGEMDKKVISFTYNGEKLQGLEGEPIAVALLASHIRVLRRHEESGSARGLYCGIGHCMECRVQVQGKGQVRACLTPLQEGMEIQEGSRLPNAITGRVDS</sequence>
<name>A0A4R2SFE8_9BACL</name>
<dbReference type="Proteomes" id="UP000294746">
    <property type="component" value="Unassembled WGS sequence"/>
</dbReference>
<protein>
    <submittedName>
        <fullName evidence="2">Sarcosine oxidase subunit alpha</fullName>
    </submittedName>
</protein>
<accession>A0A4R2SFE8</accession>
<gene>
    <name evidence="2" type="ORF">EDD57_105117</name>
</gene>
<evidence type="ECO:0000313" key="3">
    <source>
        <dbReference type="Proteomes" id="UP000294746"/>
    </source>
</evidence>
<keyword evidence="1" id="KW-0560">Oxidoreductase</keyword>
<dbReference type="InterPro" id="IPR036010">
    <property type="entry name" value="2Fe-2S_ferredoxin-like_sf"/>
</dbReference>
<dbReference type="EMBL" id="SLXV01000005">
    <property type="protein sequence ID" value="TCP69931.1"/>
    <property type="molecule type" value="Genomic_DNA"/>
</dbReference>
<dbReference type="SUPFAM" id="SSF54292">
    <property type="entry name" value="2Fe-2S ferredoxin-like"/>
    <property type="match status" value="1"/>
</dbReference>
<proteinExistence type="predicted"/>
<dbReference type="Pfam" id="PF13510">
    <property type="entry name" value="Fer2_4"/>
    <property type="match status" value="1"/>
</dbReference>
<dbReference type="InterPro" id="IPR042204">
    <property type="entry name" value="2Fe-2S-bd_N"/>
</dbReference>
<dbReference type="GO" id="GO:0016491">
    <property type="term" value="F:oxidoreductase activity"/>
    <property type="evidence" value="ECO:0007669"/>
    <property type="project" value="UniProtKB-KW"/>
</dbReference>
<dbReference type="AlphaFoldDB" id="A0A4R2SFE8"/>
<keyword evidence="3" id="KW-1185">Reference proteome</keyword>
<reference evidence="2 3" key="1">
    <citation type="submission" date="2019-03" db="EMBL/GenBank/DDBJ databases">
        <title>Genomic Encyclopedia of Type Strains, Phase IV (KMG-IV): sequencing the most valuable type-strain genomes for metagenomic binning, comparative biology and taxonomic classification.</title>
        <authorList>
            <person name="Goeker M."/>
        </authorList>
    </citation>
    <scope>NUCLEOTIDE SEQUENCE [LARGE SCALE GENOMIC DNA]</scope>
    <source>
        <strain evidence="2 3">DSM 46831</strain>
    </source>
</reference>
<evidence type="ECO:0000256" key="1">
    <source>
        <dbReference type="ARBA" id="ARBA00023002"/>
    </source>
</evidence>
<dbReference type="Gene3D" id="3.10.20.440">
    <property type="entry name" value="2Fe-2S iron-sulphur cluster binding domain, sarcosine oxidase, alpha subunit, N-terminal domain"/>
    <property type="match status" value="1"/>
</dbReference>
<dbReference type="GO" id="GO:0051536">
    <property type="term" value="F:iron-sulfur cluster binding"/>
    <property type="evidence" value="ECO:0007669"/>
    <property type="project" value="InterPro"/>
</dbReference>
<comment type="caution">
    <text evidence="2">The sequence shown here is derived from an EMBL/GenBank/DDBJ whole genome shotgun (WGS) entry which is preliminary data.</text>
</comment>
<organism evidence="2 3">
    <name type="scientific">Baia soyae</name>
    <dbReference type="NCBI Taxonomy" id="1544746"/>
    <lineage>
        <taxon>Bacteria</taxon>
        <taxon>Bacillati</taxon>
        <taxon>Bacillota</taxon>
        <taxon>Bacilli</taxon>
        <taxon>Bacillales</taxon>
        <taxon>Thermoactinomycetaceae</taxon>
        <taxon>Baia</taxon>
    </lineage>
</organism>
<evidence type="ECO:0000313" key="2">
    <source>
        <dbReference type="EMBL" id="TCP69931.1"/>
    </source>
</evidence>